<feature type="non-terminal residue" evidence="3">
    <location>
        <position position="1"/>
    </location>
</feature>
<gene>
    <name evidence="3" type="ORF">g.49802</name>
</gene>
<dbReference type="EMBL" id="GEBQ01030755">
    <property type="protein sequence ID" value="JAT09222.1"/>
    <property type="molecule type" value="Transcribed_RNA"/>
</dbReference>
<evidence type="ECO:0000256" key="1">
    <source>
        <dbReference type="SAM" id="MobiDB-lite"/>
    </source>
</evidence>
<feature type="non-terminal residue" evidence="3">
    <location>
        <position position="214"/>
    </location>
</feature>
<feature type="region of interest" description="Disordered" evidence="1">
    <location>
        <begin position="1"/>
        <end position="37"/>
    </location>
</feature>
<dbReference type="PANTHER" id="PTHR46599">
    <property type="entry name" value="PIGGYBAC TRANSPOSABLE ELEMENT-DERIVED PROTEIN 4"/>
    <property type="match status" value="1"/>
</dbReference>
<reference evidence="3" key="1">
    <citation type="submission" date="2015-11" db="EMBL/GenBank/DDBJ databases">
        <title>De novo transcriptome assembly of four potential Pierce s Disease insect vectors from Arizona vineyards.</title>
        <authorList>
            <person name="Tassone E.E."/>
        </authorList>
    </citation>
    <scope>NUCLEOTIDE SEQUENCE</scope>
</reference>
<dbReference type="Pfam" id="PF13843">
    <property type="entry name" value="DDE_Tnp_1_7"/>
    <property type="match status" value="1"/>
</dbReference>
<sequence>LDDDFSDRSLTDFSVSGSEYMPSDGESDVTSAEELNEEDCVVGDLDELEFMEIDEEYQRVREESGDEEGNNNENVSDPVQDVVCKVHREYVEHNLELTEPKLTCRSYPFTGNAGLKTVGQFNLNDPFDIYKQFLDDTLLNLIVLETNRYAHQYLALKPVKKRSAMARWVDCTTEEIRKFFGVLMIMGICPLPQRQMYWSNNPMFQNSVIKKTMR</sequence>
<dbReference type="PANTHER" id="PTHR46599:SF3">
    <property type="entry name" value="PIGGYBAC TRANSPOSABLE ELEMENT-DERIVED PROTEIN 4"/>
    <property type="match status" value="1"/>
</dbReference>
<feature type="domain" description="PiggyBac transposable element-derived protein" evidence="2">
    <location>
        <begin position="125"/>
        <end position="214"/>
    </location>
</feature>
<evidence type="ECO:0000259" key="2">
    <source>
        <dbReference type="Pfam" id="PF13843"/>
    </source>
</evidence>
<accession>A0A1B6KCP9</accession>
<dbReference type="InterPro" id="IPR029526">
    <property type="entry name" value="PGBD"/>
</dbReference>
<name>A0A1B6KCP9_9HEMI</name>
<feature type="compositionally biased region" description="Basic and acidic residues" evidence="1">
    <location>
        <begin position="1"/>
        <end position="10"/>
    </location>
</feature>
<protein>
    <recommendedName>
        <fullName evidence="2">PiggyBac transposable element-derived protein domain-containing protein</fullName>
    </recommendedName>
</protein>
<dbReference type="AlphaFoldDB" id="A0A1B6KCP9"/>
<evidence type="ECO:0000313" key="3">
    <source>
        <dbReference type="EMBL" id="JAT09222.1"/>
    </source>
</evidence>
<proteinExistence type="predicted"/>
<organism evidence="3">
    <name type="scientific">Graphocephala atropunctata</name>
    <dbReference type="NCBI Taxonomy" id="36148"/>
    <lineage>
        <taxon>Eukaryota</taxon>
        <taxon>Metazoa</taxon>
        <taxon>Ecdysozoa</taxon>
        <taxon>Arthropoda</taxon>
        <taxon>Hexapoda</taxon>
        <taxon>Insecta</taxon>
        <taxon>Pterygota</taxon>
        <taxon>Neoptera</taxon>
        <taxon>Paraneoptera</taxon>
        <taxon>Hemiptera</taxon>
        <taxon>Auchenorrhyncha</taxon>
        <taxon>Membracoidea</taxon>
        <taxon>Cicadellidae</taxon>
        <taxon>Cicadellinae</taxon>
        <taxon>Cicadellini</taxon>
        <taxon>Graphocephala</taxon>
    </lineage>
</organism>